<dbReference type="PROSITE" id="PS51898">
    <property type="entry name" value="TYR_RECOMBINASE"/>
    <property type="match status" value="1"/>
</dbReference>
<dbReference type="SUPFAM" id="SSF56349">
    <property type="entry name" value="DNA breaking-rejoining enzymes"/>
    <property type="match status" value="1"/>
</dbReference>
<dbReference type="PROSITE" id="PS51900">
    <property type="entry name" value="CB"/>
    <property type="match status" value="1"/>
</dbReference>
<evidence type="ECO:0008006" key="9">
    <source>
        <dbReference type="Google" id="ProtNLM"/>
    </source>
</evidence>
<dbReference type="PANTHER" id="PTHR30349:SF64">
    <property type="entry name" value="PROPHAGE INTEGRASE INTD-RELATED"/>
    <property type="match status" value="1"/>
</dbReference>
<comment type="caution">
    <text evidence="7">The sequence shown here is derived from an EMBL/GenBank/DDBJ whole genome shotgun (WGS) entry which is preliminary data.</text>
</comment>
<dbReference type="InterPro" id="IPR011010">
    <property type="entry name" value="DNA_brk_join_enz"/>
</dbReference>
<keyword evidence="3" id="KW-0233">DNA recombination</keyword>
<evidence type="ECO:0000256" key="1">
    <source>
        <dbReference type="ARBA" id="ARBA00008857"/>
    </source>
</evidence>
<evidence type="ECO:0000256" key="3">
    <source>
        <dbReference type="ARBA" id="ARBA00023172"/>
    </source>
</evidence>
<dbReference type="CDD" id="cd01189">
    <property type="entry name" value="INT_ICEBs1_C_like"/>
    <property type="match status" value="1"/>
</dbReference>
<dbReference type="InterPro" id="IPR002104">
    <property type="entry name" value="Integrase_catalytic"/>
</dbReference>
<dbReference type="Gene3D" id="1.10.150.130">
    <property type="match status" value="1"/>
</dbReference>
<organism evidence="7 8">
    <name type="scientific">Candidatus Enterococcus ferrettii</name>
    <dbReference type="NCBI Taxonomy" id="2815324"/>
    <lineage>
        <taxon>Bacteria</taxon>
        <taxon>Bacillati</taxon>
        <taxon>Bacillota</taxon>
        <taxon>Bacilli</taxon>
        <taxon>Lactobacillales</taxon>
        <taxon>Enterococcaceae</taxon>
        <taxon>Enterococcus</taxon>
    </lineage>
</organism>
<dbReference type="RefSeq" id="WP_207703266.1">
    <property type="nucleotide sequence ID" value="NZ_JAFREL020000001.1"/>
</dbReference>
<proteinExistence type="inferred from homology"/>
<dbReference type="InterPro" id="IPR050090">
    <property type="entry name" value="Tyrosine_recombinase_XerCD"/>
</dbReference>
<evidence type="ECO:0000256" key="2">
    <source>
        <dbReference type="ARBA" id="ARBA00023125"/>
    </source>
</evidence>
<dbReference type="InterPro" id="IPR013762">
    <property type="entry name" value="Integrase-like_cat_sf"/>
</dbReference>
<keyword evidence="2 4" id="KW-0238">DNA-binding</keyword>
<keyword evidence="8" id="KW-1185">Reference proteome</keyword>
<dbReference type="Pfam" id="PF00589">
    <property type="entry name" value="Phage_integrase"/>
    <property type="match status" value="1"/>
</dbReference>
<feature type="domain" description="Tyr recombinase" evidence="5">
    <location>
        <begin position="169"/>
        <end position="363"/>
    </location>
</feature>
<evidence type="ECO:0000256" key="4">
    <source>
        <dbReference type="PROSITE-ProRule" id="PRU01248"/>
    </source>
</evidence>
<comment type="similarity">
    <text evidence="1">Belongs to the 'phage' integrase family.</text>
</comment>
<dbReference type="InterPro" id="IPR044068">
    <property type="entry name" value="CB"/>
</dbReference>
<evidence type="ECO:0000313" key="8">
    <source>
        <dbReference type="Proteomes" id="UP000664357"/>
    </source>
</evidence>
<evidence type="ECO:0000259" key="5">
    <source>
        <dbReference type="PROSITE" id="PS51898"/>
    </source>
</evidence>
<name>A0ABV0EPC0_9ENTE</name>
<evidence type="ECO:0000313" key="7">
    <source>
        <dbReference type="EMBL" id="MEO1769222.1"/>
    </source>
</evidence>
<dbReference type="Proteomes" id="UP000664357">
    <property type="component" value="Unassembled WGS sequence"/>
</dbReference>
<dbReference type="Gene3D" id="1.10.443.10">
    <property type="entry name" value="Intergrase catalytic core"/>
    <property type="match status" value="1"/>
</dbReference>
<dbReference type="PANTHER" id="PTHR30349">
    <property type="entry name" value="PHAGE INTEGRASE-RELATED"/>
    <property type="match status" value="1"/>
</dbReference>
<gene>
    <name evidence="7" type="ORF">JZO67_001173</name>
</gene>
<accession>A0ABV0EPC0</accession>
<reference evidence="7 8" key="1">
    <citation type="submission" date="2024-02" db="EMBL/GenBank/DDBJ databases">
        <title>The Genome Sequence of Enterococcus sp. DIV0159.</title>
        <authorList>
            <person name="Earl A."/>
            <person name="Manson A."/>
            <person name="Gilmore M."/>
            <person name="Sanders J."/>
            <person name="Shea T."/>
            <person name="Howe W."/>
            <person name="Livny J."/>
            <person name="Cuomo C."/>
            <person name="Neafsey D."/>
            <person name="Birren B."/>
        </authorList>
    </citation>
    <scope>NUCLEOTIDE SEQUENCE [LARGE SCALE GENOMIC DNA]</scope>
    <source>
        <strain evidence="7 8">665A</strain>
    </source>
</reference>
<dbReference type="EMBL" id="JAFREL020000001">
    <property type="protein sequence ID" value="MEO1769222.1"/>
    <property type="molecule type" value="Genomic_DNA"/>
</dbReference>
<sequence>MSRRGENIYKRKDGRWEGRYEKGRKETGRIKYGYVYSQSYQDVRQKLYALKVKYQTISEMNGRSAIPVIDWSRSWLSLIQETIRPSTHASYTHKLAKYVYPIIGFHPLNGLETSNIQQLITQWRKQNLAPSTIQVLFRMVSQCLKEAVKQGLLKNNPCDTIQLPRVKRTRVKALTLSEQRQLERTSKTLDSKSELPVLLALYAGLRIGEIAALRWENIDFEQGIVRVDHTYQRISVSLKEQKTQLCYSDTKTEASVRVVPLTKLLLSKLRTQRKRAKGPFVMHTQGKPCEPRLLTYHFHQVRTMAGLEGIHFHQLRHTFATRCIEANGDIASVSALLGHASTKMTLDVYIDAMLEQRFIIIERLEHSIA</sequence>
<evidence type="ECO:0000259" key="6">
    <source>
        <dbReference type="PROSITE" id="PS51900"/>
    </source>
</evidence>
<protein>
    <recommendedName>
        <fullName evidence="9">Site-specific integrase</fullName>
    </recommendedName>
</protein>
<dbReference type="InterPro" id="IPR010998">
    <property type="entry name" value="Integrase_recombinase_N"/>
</dbReference>
<feature type="domain" description="Core-binding (CB)" evidence="6">
    <location>
        <begin position="66"/>
        <end position="148"/>
    </location>
</feature>